<dbReference type="InterPro" id="IPR006311">
    <property type="entry name" value="TAT_signal"/>
</dbReference>
<dbReference type="InterPro" id="IPR011041">
    <property type="entry name" value="Quinoprot_gluc/sorb_DH_b-prop"/>
</dbReference>
<keyword evidence="3" id="KW-1185">Reference proteome</keyword>
<reference evidence="2 3" key="1">
    <citation type="submission" date="2016-02" db="EMBL/GenBank/DDBJ databases">
        <title>Genome sequence of Halalkalicoccus paucihalophilus DSM 24557.</title>
        <authorList>
            <person name="Poehlein A."/>
            <person name="Daniel R."/>
        </authorList>
    </citation>
    <scope>NUCLEOTIDE SEQUENCE [LARGE SCALE GENOMIC DNA]</scope>
    <source>
        <strain evidence="2 3">DSM 24557</strain>
    </source>
</reference>
<dbReference type="GO" id="GO:0001784">
    <property type="term" value="F:phosphotyrosine residue binding"/>
    <property type="evidence" value="ECO:0007669"/>
    <property type="project" value="InterPro"/>
</dbReference>
<dbReference type="RefSeq" id="WP_066382744.1">
    <property type="nucleotide sequence ID" value="NZ_LTAZ01000005.1"/>
</dbReference>
<dbReference type="InterPro" id="IPR024159">
    <property type="entry name" value="Cbl_PTB"/>
</dbReference>
<comment type="caution">
    <text evidence="2">The sequence shown here is derived from an EMBL/GenBank/DDBJ whole genome shotgun (WGS) entry which is preliminary data.</text>
</comment>
<dbReference type="SUPFAM" id="SSF50952">
    <property type="entry name" value="Soluble quinoprotein glucose dehydrogenase"/>
    <property type="match status" value="1"/>
</dbReference>
<accession>A0A151ADL5</accession>
<dbReference type="InterPro" id="IPR011042">
    <property type="entry name" value="6-blade_b-propeller_TolB-like"/>
</dbReference>
<gene>
    <name evidence="2" type="ORF">HAPAU_24070</name>
</gene>
<dbReference type="PROSITE" id="PS51506">
    <property type="entry name" value="CBL_PTB"/>
    <property type="match status" value="1"/>
</dbReference>
<dbReference type="PANTHER" id="PTHR19328">
    <property type="entry name" value="HEDGEHOG-INTERACTING PROTEIN"/>
    <property type="match status" value="1"/>
</dbReference>
<dbReference type="Gene3D" id="2.120.10.30">
    <property type="entry name" value="TolB, C-terminal domain"/>
    <property type="match status" value="1"/>
</dbReference>
<feature type="domain" description="Cbl-PTB" evidence="1">
    <location>
        <begin position="1"/>
        <end position="164"/>
    </location>
</feature>
<dbReference type="PROSITE" id="PS51318">
    <property type="entry name" value="TAT"/>
    <property type="match status" value="1"/>
</dbReference>
<protein>
    <submittedName>
        <fullName evidence="2">Glucose / sorbosone dehydrogenase</fullName>
    </submittedName>
</protein>
<dbReference type="Pfam" id="PF07995">
    <property type="entry name" value="GSDH"/>
    <property type="match status" value="1"/>
</dbReference>
<name>A0A151ADL5_9EURY</name>
<dbReference type="Proteomes" id="UP000075321">
    <property type="component" value="Unassembled WGS sequence"/>
</dbReference>
<dbReference type="PROSITE" id="PS51257">
    <property type="entry name" value="PROKAR_LIPOPROTEIN"/>
    <property type="match status" value="1"/>
</dbReference>
<dbReference type="OrthoDB" id="6744at2157"/>
<dbReference type="InterPro" id="IPR012938">
    <property type="entry name" value="Glc/Sorbosone_DH"/>
</dbReference>
<sequence length="378" mass="40775">MSPTRRRVLTALGAASLAGCLSGDGETEADPTTVETETVLTGLDTPWDLAFDDGAIYLSERPGRISRIVDGERETLLEPDATEDGEGGMLGITLGPDEGFLYAYYTRESENRVVRYDLETLDEPEPILEGIPAAEIHNGGRIDFGPEGDLWVLTGDADDPDSAQDPRSLAGSVLRLTPEGDAAAGTNLPDPRVYTYGHRNPQGIAWLADGTPVIAEHGPSARDEVNRLVGGENYGWPAARDGEEYPGTEFARPLVNTGPDVTWAPSGMVHYTGDEVESWQDRLLIAGLRSQQLLTLSLTDSADLPPEGTAYDEEWLDDAYTATITAALEGEIGRIRHVTEGPDGLYAITSNRDGRAYGRFPREEDDVLVRLSAPTSTS</sequence>
<organism evidence="2 3">
    <name type="scientific">Halalkalicoccus paucihalophilus</name>
    <dbReference type="NCBI Taxonomy" id="1008153"/>
    <lineage>
        <taxon>Archaea</taxon>
        <taxon>Methanobacteriati</taxon>
        <taxon>Methanobacteriota</taxon>
        <taxon>Stenosarchaea group</taxon>
        <taxon>Halobacteria</taxon>
        <taxon>Halobacteriales</taxon>
        <taxon>Halococcaceae</taxon>
        <taxon>Halalkalicoccus</taxon>
    </lineage>
</organism>
<dbReference type="AlphaFoldDB" id="A0A151ADL5"/>
<evidence type="ECO:0000259" key="1">
    <source>
        <dbReference type="PROSITE" id="PS51506"/>
    </source>
</evidence>
<dbReference type="PATRIC" id="fig|1008153.3.peg.2454"/>
<dbReference type="EMBL" id="LTAZ01000005">
    <property type="protein sequence ID" value="KYH25729.1"/>
    <property type="molecule type" value="Genomic_DNA"/>
</dbReference>
<evidence type="ECO:0000313" key="3">
    <source>
        <dbReference type="Proteomes" id="UP000075321"/>
    </source>
</evidence>
<dbReference type="PANTHER" id="PTHR19328:SF13">
    <property type="entry name" value="HIPL1 PROTEIN"/>
    <property type="match status" value="1"/>
</dbReference>
<proteinExistence type="predicted"/>
<evidence type="ECO:0000313" key="2">
    <source>
        <dbReference type="EMBL" id="KYH25729.1"/>
    </source>
</evidence>